<feature type="region of interest" description="Disordered" evidence="1">
    <location>
        <begin position="161"/>
        <end position="202"/>
    </location>
</feature>
<name>A0A6A6XAP2_9PLEO</name>
<gene>
    <name evidence="2" type="ORF">K505DRAFT_46852</name>
</gene>
<evidence type="ECO:0000313" key="2">
    <source>
        <dbReference type="EMBL" id="KAF2792995.1"/>
    </source>
</evidence>
<keyword evidence="3" id="KW-1185">Reference proteome</keyword>
<proteinExistence type="predicted"/>
<dbReference type="Proteomes" id="UP000799757">
    <property type="component" value="Unassembled WGS sequence"/>
</dbReference>
<evidence type="ECO:0000256" key="1">
    <source>
        <dbReference type="SAM" id="MobiDB-lite"/>
    </source>
</evidence>
<feature type="compositionally biased region" description="Polar residues" evidence="1">
    <location>
        <begin position="167"/>
        <end position="177"/>
    </location>
</feature>
<reference evidence="2" key="1">
    <citation type="journal article" date="2020" name="Stud. Mycol.">
        <title>101 Dothideomycetes genomes: a test case for predicting lifestyles and emergence of pathogens.</title>
        <authorList>
            <person name="Haridas S."/>
            <person name="Albert R."/>
            <person name="Binder M."/>
            <person name="Bloem J."/>
            <person name="Labutti K."/>
            <person name="Salamov A."/>
            <person name="Andreopoulos B."/>
            <person name="Baker S."/>
            <person name="Barry K."/>
            <person name="Bills G."/>
            <person name="Bluhm B."/>
            <person name="Cannon C."/>
            <person name="Castanera R."/>
            <person name="Culley D."/>
            <person name="Daum C."/>
            <person name="Ezra D."/>
            <person name="Gonzalez J."/>
            <person name="Henrissat B."/>
            <person name="Kuo A."/>
            <person name="Liang C."/>
            <person name="Lipzen A."/>
            <person name="Lutzoni F."/>
            <person name="Magnuson J."/>
            <person name="Mondo S."/>
            <person name="Nolan M."/>
            <person name="Ohm R."/>
            <person name="Pangilinan J."/>
            <person name="Park H.-J."/>
            <person name="Ramirez L."/>
            <person name="Alfaro M."/>
            <person name="Sun H."/>
            <person name="Tritt A."/>
            <person name="Yoshinaga Y."/>
            <person name="Zwiers L.-H."/>
            <person name="Turgeon B."/>
            <person name="Goodwin S."/>
            <person name="Spatafora J."/>
            <person name="Crous P."/>
            <person name="Grigoriev I."/>
        </authorList>
    </citation>
    <scope>NUCLEOTIDE SEQUENCE</scope>
    <source>
        <strain evidence="2">CBS 109.77</strain>
    </source>
</reference>
<organism evidence="2 3">
    <name type="scientific">Melanomma pulvis-pyrius CBS 109.77</name>
    <dbReference type="NCBI Taxonomy" id="1314802"/>
    <lineage>
        <taxon>Eukaryota</taxon>
        <taxon>Fungi</taxon>
        <taxon>Dikarya</taxon>
        <taxon>Ascomycota</taxon>
        <taxon>Pezizomycotina</taxon>
        <taxon>Dothideomycetes</taxon>
        <taxon>Pleosporomycetidae</taxon>
        <taxon>Pleosporales</taxon>
        <taxon>Melanommataceae</taxon>
        <taxon>Melanomma</taxon>
    </lineage>
</organism>
<evidence type="ECO:0000313" key="3">
    <source>
        <dbReference type="Proteomes" id="UP000799757"/>
    </source>
</evidence>
<dbReference type="AlphaFoldDB" id="A0A6A6XAP2"/>
<protein>
    <submittedName>
        <fullName evidence="2">Uncharacterized protein</fullName>
    </submittedName>
</protein>
<sequence>MKRENSTAFEGLCLDWVGGRLSLPHLDIPVDRGRVHTLHLAVIDSHAHVNISTQACMSTIPPFLVDADASASERLRSFVTAGTHSSLWEMLGGSKIVRCLRSRRTDRETWTSMCEHGAHTRHQETCNKRLEWGSEEATNKRVVGYNIDTDSDREETKAVSSIVLATRTPTNLPSTRSVGRPDRTDLPRQQPQHPLTGPRLAP</sequence>
<accession>A0A6A6XAP2</accession>
<dbReference type="EMBL" id="MU001946">
    <property type="protein sequence ID" value="KAF2792995.1"/>
    <property type="molecule type" value="Genomic_DNA"/>
</dbReference>